<dbReference type="InterPro" id="IPR039539">
    <property type="entry name" value="Ras_GTPase_bind_prot"/>
</dbReference>
<dbReference type="InterPro" id="IPR012677">
    <property type="entry name" value="Nucleotide-bd_a/b_plait_sf"/>
</dbReference>
<dbReference type="AlphaFoldDB" id="A0AA86NDS8"/>
<name>A0AA86NDS8_9EUKA</name>
<dbReference type="GO" id="GO:1990904">
    <property type="term" value="C:ribonucleoprotein complex"/>
    <property type="evidence" value="ECO:0007669"/>
    <property type="project" value="TreeGrafter"/>
</dbReference>
<dbReference type="CDD" id="cd00590">
    <property type="entry name" value="RRM_SF"/>
    <property type="match status" value="1"/>
</dbReference>
<feature type="region of interest" description="Disordered" evidence="2">
    <location>
        <begin position="1"/>
        <end position="68"/>
    </location>
</feature>
<dbReference type="Pfam" id="PF00076">
    <property type="entry name" value="RRM_1"/>
    <property type="match status" value="2"/>
</dbReference>
<reference evidence="5 6" key="2">
    <citation type="submission" date="2024-07" db="EMBL/GenBank/DDBJ databases">
        <authorList>
            <person name="Akdeniz Z."/>
        </authorList>
    </citation>
    <scope>NUCLEOTIDE SEQUENCE [LARGE SCALE GENOMIC DNA]</scope>
</reference>
<keyword evidence="1" id="KW-0694">RNA-binding</keyword>
<dbReference type="SMART" id="SM00360">
    <property type="entry name" value="RRM"/>
    <property type="match status" value="2"/>
</dbReference>
<dbReference type="PROSITE" id="PS50102">
    <property type="entry name" value="RRM"/>
    <property type="match status" value="2"/>
</dbReference>
<dbReference type="PANTHER" id="PTHR10693">
    <property type="entry name" value="RAS GTPASE-ACTIVATING PROTEIN-BINDING PROTEIN"/>
    <property type="match status" value="1"/>
</dbReference>
<feature type="compositionally biased region" description="Low complexity" evidence="2">
    <location>
        <begin position="58"/>
        <end position="68"/>
    </location>
</feature>
<proteinExistence type="predicted"/>
<dbReference type="PANTHER" id="PTHR10693:SF20">
    <property type="entry name" value="AT27578P"/>
    <property type="match status" value="1"/>
</dbReference>
<feature type="compositionally biased region" description="Polar residues" evidence="2">
    <location>
        <begin position="36"/>
        <end position="52"/>
    </location>
</feature>
<keyword evidence="6" id="KW-1185">Reference proteome</keyword>
<dbReference type="Proteomes" id="UP001642409">
    <property type="component" value="Unassembled WGS sequence"/>
</dbReference>
<organism evidence="4">
    <name type="scientific">Hexamita inflata</name>
    <dbReference type="NCBI Taxonomy" id="28002"/>
    <lineage>
        <taxon>Eukaryota</taxon>
        <taxon>Metamonada</taxon>
        <taxon>Diplomonadida</taxon>
        <taxon>Hexamitidae</taxon>
        <taxon>Hexamitinae</taxon>
        <taxon>Hexamita</taxon>
    </lineage>
</organism>
<sequence length="450" mass="51499">MDDLDELLNQMNNQKKQIEQAKPKTNIPQQAAKPIFSQQNIQPPMPSIQNFNQPPYQPQFQQQQQFQQPPYQQYQQQVLYQQYPQPQYQPVQQPAQQRQVYITPEEAGEVDISKIVIDPEKQFQIYIGNLPRGVADAEMLDAFRGCGDIKNVHIKPEAGFGFVNFTRKEGAMNALMQRDFIIRGQKVVLAGFHKKLQIILRRIPPKAQDEIRFQACITKYLHQRHPGLFCFAQIQAAKFGCSAYLHFLSKEDSINAFETLKTTDFTKFAIRELQIVSNPDSAKIVPNEEVERRQASGENPNQDLDSEVLQFLCLRFVEKSGGQPQQQAMQQPVYQQQVQNNYGGYQQTMQHAMPVQQAQPQRNNNMNVNATSVYLKMMPMGTNDQQVTQSMNQFGSVTRVTLINDKEHMGMNPCAIVFFGQPEYADAALRSGQVMINGVQVNVTPHVKKM</sequence>
<dbReference type="GO" id="GO:0003729">
    <property type="term" value="F:mRNA binding"/>
    <property type="evidence" value="ECO:0007669"/>
    <property type="project" value="TreeGrafter"/>
</dbReference>
<evidence type="ECO:0000313" key="5">
    <source>
        <dbReference type="EMBL" id="CAL6057645.1"/>
    </source>
</evidence>
<gene>
    <name evidence="5" type="ORF">HINF_LOCUS47606</name>
    <name evidence="4" type="ORF">HINF_LOCUS5320</name>
</gene>
<feature type="domain" description="RRM" evidence="3">
    <location>
        <begin position="123"/>
        <end position="203"/>
    </location>
</feature>
<evidence type="ECO:0000256" key="1">
    <source>
        <dbReference type="PROSITE-ProRule" id="PRU00176"/>
    </source>
</evidence>
<dbReference type="SUPFAM" id="SSF81995">
    <property type="entry name" value="beta-sandwich domain of Sec23/24"/>
    <property type="match status" value="1"/>
</dbReference>
<evidence type="ECO:0000259" key="3">
    <source>
        <dbReference type="PROSITE" id="PS50102"/>
    </source>
</evidence>
<dbReference type="InterPro" id="IPR000504">
    <property type="entry name" value="RRM_dom"/>
</dbReference>
<dbReference type="EMBL" id="CAXDID020000215">
    <property type="protein sequence ID" value="CAL6057645.1"/>
    <property type="molecule type" value="Genomic_DNA"/>
</dbReference>
<reference evidence="4" key="1">
    <citation type="submission" date="2023-06" db="EMBL/GenBank/DDBJ databases">
        <authorList>
            <person name="Kurt Z."/>
        </authorList>
    </citation>
    <scope>NUCLEOTIDE SEQUENCE</scope>
</reference>
<feature type="domain" description="RRM" evidence="3">
    <location>
        <begin position="371"/>
        <end position="450"/>
    </location>
</feature>
<dbReference type="InterPro" id="IPR035979">
    <property type="entry name" value="RBD_domain_sf"/>
</dbReference>
<evidence type="ECO:0000256" key="2">
    <source>
        <dbReference type="SAM" id="MobiDB-lite"/>
    </source>
</evidence>
<protein>
    <submittedName>
        <fullName evidence="4">RNA recognition motif-containing protein</fullName>
    </submittedName>
    <submittedName>
        <fullName evidence="5">RNA_recognition motif-containing protein</fullName>
    </submittedName>
</protein>
<dbReference type="GO" id="GO:0005829">
    <property type="term" value="C:cytosol"/>
    <property type="evidence" value="ECO:0007669"/>
    <property type="project" value="TreeGrafter"/>
</dbReference>
<comment type="caution">
    <text evidence="4">The sequence shown here is derived from an EMBL/GenBank/DDBJ whole genome shotgun (WGS) entry which is preliminary data.</text>
</comment>
<dbReference type="Gene3D" id="3.30.70.330">
    <property type="match status" value="2"/>
</dbReference>
<accession>A0AA86NDS8</accession>
<dbReference type="EMBL" id="CATOUU010000137">
    <property type="protein sequence ID" value="CAI9917675.1"/>
    <property type="molecule type" value="Genomic_DNA"/>
</dbReference>
<evidence type="ECO:0000313" key="4">
    <source>
        <dbReference type="EMBL" id="CAI9917675.1"/>
    </source>
</evidence>
<dbReference type="SUPFAM" id="SSF54928">
    <property type="entry name" value="RNA-binding domain, RBD"/>
    <property type="match status" value="2"/>
</dbReference>
<evidence type="ECO:0000313" key="6">
    <source>
        <dbReference type="Proteomes" id="UP001642409"/>
    </source>
</evidence>